<dbReference type="PANTHER" id="PTHR43883">
    <property type="entry name" value="SLR0207 PROTEIN"/>
    <property type="match status" value="1"/>
</dbReference>
<sequence>MNDQATLIRALCDPARYDHPADAVELIETHISWVLLAGAYAYKIKKAVNLGFLDFSTLEKRRFFCREELRLNRRLAPQLYLDVVAIGGTPTDPELGGAGPAIEYAVKMLRFPQEALLDRMLADGKVTPPQLDAVAREVARVHADTAANPPEGLGTPEAVHQPVRENFDQIAERAGALPQGAALAPLRQWSEEEFTRRRADFAARREHGFVRECHGDLHLGNMAWIDDQPVLFDCIEFNPALRWIDVINDTAFVVMDLHDRGRPDLAQRFLNTYLEHTGDFGGLALLPYYLGYRAMVRAKVACIRADQGGLTPDQLQTVCHQTAAYLKLAALFARPARPWLLITHGYSGSGKTTATQLLLERSGAIRLRSDVERKRLFGLAPGARSQSGVDQGLYAPDAHIRTYRRLEELAREVLQSGFPAIVDAAFLKRTERNAFRALALELGIPFMILELHAEENELRRRIVQRQNLGRDASEATLQVLEAQLRGGEGIAVEEKNWTTTVTSGPSMEADLLRLAEGLMDNPDEFCQDLIF</sequence>
<reference evidence="3" key="1">
    <citation type="submission" date="2020-03" db="EMBL/GenBank/DDBJ databases">
        <title>Complete genome sequence of sulfur-oxidizing bacterium skT11.</title>
        <authorList>
            <person name="Kanda M."/>
            <person name="Kojima H."/>
            <person name="Fukui M."/>
        </authorList>
    </citation>
    <scope>NUCLEOTIDE SEQUENCE [LARGE SCALE GENOMIC DNA]</scope>
    <source>
        <strain evidence="3">skT11</strain>
    </source>
</reference>
<dbReference type="SUPFAM" id="SSF52540">
    <property type="entry name" value="P-loop containing nucleoside triphosphate hydrolases"/>
    <property type="match status" value="1"/>
</dbReference>
<proteinExistence type="predicted"/>
<dbReference type="InterPro" id="IPR011009">
    <property type="entry name" value="Kinase-like_dom_sf"/>
</dbReference>
<dbReference type="PANTHER" id="PTHR43883:SF1">
    <property type="entry name" value="GLUCONOKINASE"/>
    <property type="match status" value="1"/>
</dbReference>
<dbReference type="InterPro" id="IPR052732">
    <property type="entry name" value="Cell-binding_unc_protein"/>
</dbReference>
<dbReference type="EMBL" id="AP022853">
    <property type="protein sequence ID" value="BCB26904.1"/>
    <property type="molecule type" value="Genomic_DNA"/>
</dbReference>
<dbReference type="Gene3D" id="3.40.50.300">
    <property type="entry name" value="P-loop containing nucleotide triphosphate hydrolases"/>
    <property type="match status" value="1"/>
</dbReference>
<dbReference type="AlphaFoldDB" id="A0A6F8VB67"/>
<protein>
    <recommendedName>
        <fullName evidence="1">Aminoglycoside phosphotransferase domain-containing protein</fullName>
    </recommendedName>
</protein>
<feature type="domain" description="Aminoglycoside phosphotransferase" evidence="1">
    <location>
        <begin position="65"/>
        <end position="279"/>
    </location>
</feature>
<dbReference type="Pfam" id="PF13671">
    <property type="entry name" value="AAA_33"/>
    <property type="match status" value="1"/>
</dbReference>
<evidence type="ECO:0000313" key="3">
    <source>
        <dbReference type="Proteomes" id="UP000502260"/>
    </source>
</evidence>
<organism evidence="2 3">
    <name type="scientific">Sulfurimicrobium lacus</name>
    <dbReference type="NCBI Taxonomy" id="2715678"/>
    <lineage>
        <taxon>Bacteria</taxon>
        <taxon>Pseudomonadati</taxon>
        <taxon>Pseudomonadota</taxon>
        <taxon>Betaproteobacteria</taxon>
        <taxon>Nitrosomonadales</taxon>
        <taxon>Sulfuricellaceae</taxon>
        <taxon>Sulfurimicrobium</taxon>
    </lineage>
</organism>
<dbReference type="Gene3D" id="3.90.1200.10">
    <property type="match status" value="1"/>
</dbReference>
<gene>
    <name evidence="2" type="ORF">SKTS_17900</name>
</gene>
<keyword evidence="3" id="KW-1185">Reference proteome</keyword>
<evidence type="ECO:0000259" key="1">
    <source>
        <dbReference type="Pfam" id="PF01636"/>
    </source>
</evidence>
<name>A0A6F8VB67_9PROT</name>
<dbReference type="InterPro" id="IPR002575">
    <property type="entry name" value="Aminoglycoside_PTrfase"/>
</dbReference>
<dbReference type="KEGG" id="slac:SKTS_17900"/>
<accession>A0A6F8VB67</accession>
<dbReference type="SUPFAM" id="SSF56112">
    <property type="entry name" value="Protein kinase-like (PK-like)"/>
    <property type="match status" value="1"/>
</dbReference>
<dbReference type="Proteomes" id="UP000502260">
    <property type="component" value="Chromosome"/>
</dbReference>
<dbReference type="Pfam" id="PF01636">
    <property type="entry name" value="APH"/>
    <property type="match status" value="1"/>
</dbReference>
<dbReference type="InterPro" id="IPR027417">
    <property type="entry name" value="P-loop_NTPase"/>
</dbReference>
<dbReference type="RefSeq" id="WP_173063556.1">
    <property type="nucleotide sequence ID" value="NZ_AP022853.1"/>
</dbReference>
<evidence type="ECO:0000313" key="2">
    <source>
        <dbReference type="EMBL" id="BCB26904.1"/>
    </source>
</evidence>